<evidence type="ECO:0000256" key="1">
    <source>
        <dbReference type="ARBA" id="ARBA00004496"/>
    </source>
</evidence>
<evidence type="ECO:0000256" key="4">
    <source>
        <dbReference type="SAM" id="Coils"/>
    </source>
</evidence>
<organism evidence="5 6">
    <name type="scientific">Coemansia guatemalensis</name>
    <dbReference type="NCBI Taxonomy" id="2761395"/>
    <lineage>
        <taxon>Eukaryota</taxon>
        <taxon>Fungi</taxon>
        <taxon>Fungi incertae sedis</taxon>
        <taxon>Zoopagomycota</taxon>
        <taxon>Kickxellomycotina</taxon>
        <taxon>Kickxellomycetes</taxon>
        <taxon>Kickxellales</taxon>
        <taxon>Kickxellaceae</taxon>
        <taxon>Coemansia</taxon>
    </lineage>
</organism>
<keyword evidence="3" id="KW-0143">Chaperone</keyword>
<dbReference type="EMBL" id="JANBUO010002751">
    <property type="protein sequence ID" value="KAJ2793828.1"/>
    <property type="molecule type" value="Genomic_DNA"/>
</dbReference>
<evidence type="ECO:0000313" key="6">
    <source>
        <dbReference type="Proteomes" id="UP001140094"/>
    </source>
</evidence>
<feature type="coiled-coil region" evidence="4">
    <location>
        <begin position="81"/>
        <end position="108"/>
    </location>
</feature>
<dbReference type="OrthoDB" id="20282at2759"/>
<keyword evidence="4" id="KW-0175">Coiled coil</keyword>
<dbReference type="AlphaFoldDB" id="A0A9W8LPV6"/>
<gene>
    <name evidence="5" type="ORF">H4R20_006418</name>
</gene>
<dbReference type="PANTHER" id="PTHR21162">
    <property type="entry name" value="P53 AND DNA DAMAGE-REGULATED PROTEIN"/>
    <property type="match status" value="1"/>
</dbReference>
<proteinExistence type="predicted"/>
<comment type="caution">
    <text evidence="5">The sequence shown here is derived from an EMBL/GenBank/DDBJ whole genome shotgun (WGS) entry which is preliminary data.</text>
</comment>
<keyword evidence="6" id="KW-1185">Reference proteome</keyword>
<sequence length="134" mass="15204">MEHIEHQGRIEALAEDILTDKQLAVDYDRKRQENREAIRRLAEHAQKTKPTSRLATSTVNMGDFFIVVPTKKAQDMVGGAQKELEQAIQDVQQRLKKKVQLLGELEDDNRMVEVARSMSLKSTTGGELYGMADH</sequence>
<evidence type="ECO:0008006" key="7">
    <source>
        <dbReference type="Google" id="ProtNLM"/>
    </source>
</evidence>
<dbReference type="CDD" id="cd22860">
    <property type="entry name" value="PDRG1"/>
    <property type="match status" value="1"/>
</dbReference>
<dbReference type="InterPro" id="IPR030482">
    <property type="entry name" value="PDRG1"/>
</dbReference>
<evidence type="ECO:0000313" key="5">
    <source>
        <dbReference type="EMBL" id="KAJ2793828.1"/>
    </source>
</evidence>
<comment type="subcellular location">
    <subcellularLocation>
        <location evidence="1">Cytoplasm</location>
    </subcellularLocation>
</comment>
<dbReference type="PANTHER" id="PTHR21162:SF0">
    <property type="entry name" value="P53 AND DNA DAMAGE-REGULATED PROTEIN 1"/>
    <property type="match status" value="1"/>
</dbReference>
<keyword evidence="2" id="KW-0963">Cytoplasm</keyword>
<evidence type="ECO:0000256" key="2">
    <source>
        <dbReference type="ARBA" id="ARBA00022490"/>
    </source>
</evidence>
<name>A0A9W8LPV6_9FUNG</name>
<dbReference type="Proteomes" id="UP001140094">
    <property type="component" value="Unassembled WGS sequence"/>
</dbReference>
<protein>
    <recommendedName>
        <fullName evidence="7">P53 and DNA damage-regulated protein 1</fullName>
    </recommendedName>
</protein>
<reference evidence="5" key="1">
    <citation type="submission" date="2022-07" db="EMBL/GenBank/DDBJ databases">
        <title>Phylogenomic reconstructions and comparative analyses of Kickxellomycotina fungi.</title>
        <authorList>
            <person name="Reynolds N.K."/>
            <person name="Stajich J.E."/>
            <person name="Barry K."/>
            <person name="Grigoriev I.V."/>
            <person name="Crous P."/>
            <person name="Smith M.E."/>
        </authorList>
    </citation>
    <scope>NUCLEOTIDE SEQUENCE</scope>
    <source>
        <strain evidence="5">NRRL 1565</strain>
    </source>
</reference>
<dbReference type="GO" id="GO:0005737">
    <property type="term" value="C:cytoplasm"/>
    <property type="evidence" value="ECO:0007669"/>
    <property type="project" value="UniProtKB-SubCell"/>
</dbReference>
<accession>A0A9W8LPV6</accession>
<evidence type="ECO:0000256" key="3">
    <source>
        <dbReference type="ARBA" id="ARBA00023186"/>
    </source>
</evidence>